<sequence length="166" mass="19667">MITSSNTSNNKSIDVDMLVDEEIWGHRIYNEQTPWLCFLEFLGILYAIDQDPNQQAFVETKPNTLSYLPQYRLYLRNILFNNPRLVAIMKETTNEDGRWQRWFNYMQGSGAGLSEQADFRYLQQRFEKFTDFVKVIDFLRGTAIEGESNKRWSSKFVFPLRTLLLL</sequence>
<evidence type="ECO:0000313" key="1">
    <source>
        <dbReference type="EMBL" id="GER89746.1"/>
    </source>
</evidence>
<dbReference type="AlphaFoldDB" id="A0A5J4KX18"/>
<dbReference type="Proteomes" id="UP000326912">
    <property type="component" value="Unassembled WGS sequence"/>
</dbReference>
<reference evidence="1 2" key="1">
    <citation type="submission" date="2019-10" db="EMBL/GenBank/DDBJ databases">
        <title>Dictyobacter vulcani sp. nov., within the class Ktedonobacteria, isolated from soil of volcanic Mt. Zao.</title>
        <authorList>
            <person name="Zheng Y."/>
            <person name="Wang C.M."/>
            <person name="Sakai Y."/>
            <person name="Abe K."/>
            <person name="Yokota A."/>
            <person name="Yabe S."/>
        </authorList>
    </citation>
    <scope>NUCLEOTIDE SEQUENCE [LARGE SCALE GENOMIC DNA]</scope>
    <source>
        <strain evidence="1 2">W12</strain>
    </source>
</reference>
<dbReference type="RefSeq" id="WP_198925369.1">
    <property type="nucleotide sequence ID" value="NZ_BKZW01000002.1"/>
</dbReference>
<name>A0A5J4KX18_9CHLR</name>
<protein>
    <submittedName>
        <fullName evidence="1">Uncharacterized protein</fullName>
    </submittedName>
</protein>
<proteinExistence type="predicted"/>
<gene>
    <name evidence="1" type="ORF">KDW_39080</name>
</gene>
<comment type="caution">
    <text evidence="1">The sequence shown here is derived from an EMBL/GenBank/DDBJ whole genome shotgun (WGS) entry which is preliminary data.</text>
</comment>
<evidence type="ECO:0000313" key="2">
    <source>
        <dbReference type="Proteomes" id="UP000326912"/>
    </source>
</evidence>
<organism evidence="1 2">
    <name type="scientific">Dictyobacter vulcani</name>
    <dbReference type="NCBI Taxonomy" id="2607529"/>
    <lineage>
        <taxon>Bacteria</taxon>
        <taxon>Bacillati</taxon>
        <taxon>Chloroflexota</taxon>
        <taxon>Ktedonobacteria</taxon>
        <taxon>Ktedonobacterales</taxon>
        <taxon>Dictyobacteraceae</taxon>
        <taxon>Dictyobacter</taxon>
    </lineage>
</organism>
<dbReference type="EMBL" id="BKZW01000002">
    <property type="protein sequence ID" value="GER89746.1"/>
    <property type="molecule type" value="Genomic_DNA"/>
</dbReference>
<keyword evidence="2" id="KW-1185">Reference proteome</keyword>
<accession>A0A5J4KX18</accession>